<keyword evidence="2" id="KW-1185">Reference proteome</keyword>
<dbReference type="Proteomes" id="UP001328107">
    <property type="component" value="Unassembled WGS sequence"/>
</dbReference>
<name>A0AAN5CDM8_9BILA</name>
<protein>
    <recommendedName>
        <fullName evidence="3">Ribosomal protein</fullName>
    </recommendedName>
</protein>
<evidence type="ECO:0000313" key="1">
    <source>
        <dbReference type="EMBL" id="GMR38869.1"/>
    </source>
</evidence>
<proteinExistence type="predicted"/>
<reference evidence="2" key="1">
    <citation type="submission" date="2022-10" db="EMBL/GenBank/DDBJ databases">
        <title>Genome assembly of Pristionchus species.</title>
        <authorList>
            <person name="Yoshida K."/>
            <person name="Sommer R.J."/>
        </authorList>
    </citation>
    <scope>NUCLEOTIDE SEQUENCE [LARGE SCALE GENOMIC DNA]</scope>
    <source>
        <strain evidence="2">RS5460</strain>
    </source>
</reference>
<dbReference type="PANTHER" id="PTHR12010:SF2">
    <property type="entry name" value="40S RIBOSOMAL PROTEIN S29"/>
    <property type="match status" value="1"/>
</dbReference>
<dbReference type="AlphaFoldDB" id="A0AAN5CDM8"/>
<gene>
    <name evidence="1" type="ORF">PMAYCL1PPCAC_09064</name>
</gene>
<dbReference type="PANTHER" id="PTHR12010">
    <property type="entry name" value="40S RIBOSOMAL PROTEIN S29"/>
    <property type="match status" value="1"/>
</dbReference>
<dbReference type="EMBL" id="BTRK01000002">
    <property type="protein sequence ID" value="GMR38869.1"/>
    <property type="molecule type" value="Genomic_DNA"/>
</dbReference>
<sequence length="120" mass="13713">ANIWFSHPRNYGPGSNTCPIFSNHHGLIRKYGLNMCRRHFFISCLSSFTSLFVVETRRLLSGEGSDVLSLPFLPPPLLNCHRSLPLMNAPKQRAQLLETATPCHEYKKRSDPQKLFLHAH</sequence>
<comment type="caution">
    <text evidence="1">The sequence shown here is derived from an EMBL/GenBank/DDBJ whole genome shotgun (WGS) entry which is preliminary data.</text>
</comment>
<feature type="non-terminal residue" evidence="1">
    <location>
        <position position="1"/>
    </location>
</feature>
<dbReference type="InterPro" id="IPR039744">
    <property type="entry name" value="RIbosomal_uS14_euk_arc"/>
</dbReference>
<evidence type="ECO:0008006" key="3">
    <source>
        <dbReference type="Google" id="ProtNLM"/>
    </source>
</evidence>
<accession>A0AAN5CDM8</accession>
<dbReference type="GO" id="GO:0002181">
    <property type="term" value="P:cytoplasmic translation"/>
    <property type="evidence" value="ECO:0007669"/>
    <property type="project" value="TreeGrafter"/>
</dbReference>
<dbReference type="GO" id="GO:0003735">
    <property type="term" value="F:structural constituent of ribosome"/>
    <property type="evidence" value="ECO:0007669"/>
    <property type="project" value="InterPro"/>
</dbReference>
<dbReference type="GO" id="GO:0022627">
    <property type="term" value="C:cytosolic small ribosomal subunit"/>
    <property type="evidence" value="ECO:0007669"/>
    <property type="project" value="TreeGrafter"/>
</dbReference>
<organism evidence="1 2">
    <name type="scientific">Pristionchus mayeri</name>
    <dbReference type="NCBI Taxonomy" id="1317129"/>
    <lineage>
        <taxon>Eukaryota</taxon>
        <taxon>Metazoa</taxon>
        <taxon>Ecdysozoa</taxon>
        <taxon>Nematoda</taxon>
        <taxon>Chromadorea</taxon>
        <taxon>Rhabditida</taxon>
        <taxon>Rhabditina</taxon>
        <taxon>Diplogasteromorpha</taxon>
        <taxon>Diplogasteroidea</taxon>
        <taxon>Neodiplogasteridae</taxon>
        <taxon>Pristionchus</taxon>
    </lineage>
</organism>
<dbReference type="GO" id="GO:0008270">
    <property type="term" value="F:zinc ion binding"/>
    <property type="evidence" value="ECO:0007669"/>
    <property type="project" value="InterPro"/>
</dbReference>
<evidence type="ECO:0000313" key="2">
    <source>
        <dbReference type="Proteomes" id="UP001328107"/>
    </source>
</evidence>
<dbReference type="InterPro" id="IPR043140">
    <property type="entry name" value="Ribosomal_uS14_sf"/>
</dbReference>
<dbReference type="Gene3D" id="4.10.830.10">
    <property type="entry name" value="30s Ribosomal Protein S14, Chain N"/>
    <property type="match status" value="1"/>
</dbReference>